<feature type="region of interest" description="Disordered" evidence="1">
    <location>
        <begin position="115"/>
        <end position="151"/>
    </location>
</feature>
<sequence length="187" mass="20790">SSLPAPSVIFAPSSALVVASALSSAPSVISSPSSSSVVFSAPSVAAAPFVVTAPSDVAAPFAISTPFIISAVSKRHLGPSPLNTNSVSEEERARRFVARWKDREREKKIHEAAIEERRQREAKEKEDRTEANQIGGRKGGRRKRQVRLPSKSEYFAPLRRVREETVAEREERRARERWERLRISEIC</sequence>
<organism evidence="2 3">
    <name type="scientific">Daphnia magna</name>
    <dbReference type="NCBI Taxonomy" id="35525"/>
    <lineage>
        <taxon>Eukaryota</taxon>
        <taxon>Metazoa</taxon>
        <taxon>Ecdysozoa</taxon>
        <taxon>Arthropoda</taxon>
        <taxon>Crustacea</taxon>
        <taxon>Branchiopoda</taxon>
        <taxon>Diplostraca</taxon>
        <taxon>Cladocera</taxon>
        <taxon>Anomopoda</taxon>
        <taxon>Daphniidae</taxon>
        <taxon>Daphnia</taxon>
    </lineage>
</organism>
<feature type="compositionally biased region" description="Basic and acidic residues" evidence="1">
    <location>
        <begin position="115"/>
        <end position="130"/>
    </location>
</feature>
<dbReference type="EMBL" id="LRGB01020854">
    <property type="protein sequence ID" value="KZR97572.1"/>
    <property type="molecule type" value="Genomic_DNA"/>
</dbReference>
<name>A0A164F9J3_9CRUS</name>
<comment type="caution">
    <text evidence="2">The sequence shown here is derived from an EMBL/GenBank/DDBJ whole genome shotgun (WGS) entry which is preliminary data.</text>
</comment>
<keyword evidence="3" id="KW-1185">Reference proteome</keyword>
<protein>
    <submittedName>
        <fullName evidence="2">Uncharacterized protein</fullName>
    </submittedName>
</protein>
<feature type="non-terminal residue" evidence="2">
    <location>
        <position position="187"/>
    </location>
</feature>
<evidence type="ECO:0000313" key="3">
    <source>
        <dbReference type="Proteomes" id="UP000076858"/>
    </source>
</evidence>
<gene>
    <name evidence="2" type="ORF">APZ42_007471</name>
</gene>
<dbReference type="AlphaFoldDB" id="A0A164F9J3"/>
<dbReference type="Proteomes" id="UP000076858">
    <property type="component" value="Unassembled WGS sequence"/>
</dbReference>
<reference evidence="2 3" key="1">
    <citation type="submission" date="2016-03" db="EMBL/GenBank/DDBJ databases">
        <title>EvidentialGene: Evidence-directed Construction of Genes on Genomes.</title>
        <authorList>
            <person name="Gilbert D.G."/>
            <person name="Choi J.-H."/>
            <person name="Mockaitis K."/>
            <person name="Colbourne J."/>
            <person name="Pfrender M."/>
        </authorList>
    </citation>
    <scope>NUCLEOTIDE SEQUENCE [LARGE SCALE GENOMIC DNA]</scope>
    <source>
        <strain evidence="2 3">Xinb3</strain>
        <tissue evidence="2">Complete organism</tissue>
    </source>
</reference>
<feature type="non-terminal residue" evidence="2">
    <location>
        <position position="1"/>
    </location>
</feature>
<evidence type="ECO:0000313" key="2">
    <source>
        <dbReference type="EMBL" id="KZR97572.1"/>
    </source>
</evidence>
<evidence type="ECO:0000256" key="1">
    <source>
        <dbReference type="SAM" id="MobiDB-lite"/>
    </source>
</evidence>
<proteinExistence type="predicted"/>
<accession>A0A164F9J3</accession>